<evidence type="ECO:0000313" key="2">
    <source>
        <dbReference type="Proteomes" id="UP000789405"/>
    </source>
</evidence>
<dbReference type="OrthoDB" id="10644533at2759"/>
<proteinExistence type="predicted"/>
<gene>
    <name evidence="1" type="ORF">DERYTH_LOCUS13363</name>
</gene>
<dbReference type="EMBL" id="CAJVPY010009318">
    <property type="protein sequence ID" value="CAG8707314.1"/>
    <property type="molecule type" value="Genomic_DNA"/>
</dbReference>
<protein>
    <submittedName>
        <fullName evidence="1">21358_t:CDS:1</fullName>
    </submittedName>
</protein>
<name>A0A9N9N798_9GLOM</name>
<feature type="non-terminal residue" evidence="1">
    <location>
        <position position="149"/>
    </location>
</feature>
<evidence type="ECO:0000313" key="1">
    <source>
        <dbReference type="EMBL" id="CAG8707314.1"/>
    </source>
</evidence>
<keyword evidence="2" id="KW-1185">Reference proteome</keyword>
<dbReference type="AlphaFoldDB" id="A0A9N9N798"/>
<organism evidence="1 2">
    <name type="scientific">Dentiscutata erythropus</name>
    <dbReference type="NCBI Taxonomy" id="1348616"/>
    <lineage>
        <taxon>Eukaryota</taxon>
        <taxon>Fungi</taxon>
        <taxon>Fungi incertae sedis</taxon>
        <taxon>Mucoromycota</taxon>
        <taxon>Glomeromycotina</taxon>
        <taxon>Glomeromycetes</taxon>
        <taxon>Diversisporales</taxon>
        <taxon>Gigasporaceae</taxon>
        <taxon>Dentiscutata</taxon>
    </lineage>
</organism>
<reference evidence="1" key="1">
    <citation type="submission" date="2021-06" db="EMBL/GenBank/DDBJ databases">
        <authorList>
            <person name="Kallberg Y."/>
            <person name="Tangrot J."/>
            <person name="Rosling A."/>
        </authorList>
    </citation>
    <scope>NUCLEOTIDE SEQUENCE</scope>
    <source>
        <strain evidence="1">MA453B</strain>
    </source>
</reference>
<dbReference type="Proteomes" id="UP000789405">
    <property type="component" value="Unassembled WGS sequence"/>
</dbReference>
<comment type="caution">
    <text evidence="1">The sequence shown here is derived from an EMBL/GenBank/DDBJ whole genome shotgun (WGS) entry which is preliminary data.</text>
</comment>
<accession>A0A9N9N798</accession>
<sequence>LMNSDLIIDNEPSGIERSEGTILATYDKLILYIMTYEQSDGTSKLLLSEPTSFESPSRELPLPLFKPQIRFQGQYNGKKKMIAKEQRDTRSKRNGYLWFVNATCPKMSGEIKITSISLKHGDHPLDPLANKFGTIHRTLTEPILADIEF</sequence>